<dbReference type="Pfam" id="PF14525">
    <property type="entry name" value="AraC_binding_2"/>
    <property type="match status" value="1"/>
</dbReference>
<proteinExistence type="predicted"/>
<dbReference type="InterPro" id="IPR050204">
    <property type="entry name" value="AraC_XylS_family_regulators"/>
</dbReference>
<dbReference type="Proteomes" id="UP000037660">
    <property type="component" value="Unassembled WGS sequence"/>
</dbReference>
<evidence type="ECO:0000256" key="1">
    <source>
        <dbReference type="ARBA" id="ARBA00023015"/>
    </source>
</evidence>
<keyword evidence="3" id="KW-0804">Transcription</keyword>
<keyword evidence="6" id="KW-1185">Reference proteome</keyword>
<dbReference type="SMART" id="SM00342">
    <property type="entry name" value="HTH_ARAC"/>
    <property type="match status" value="1"/>
</dbReference>
<dbReference type="STRING" id="1547922.ISF6_2127"/>
<dbReference type="InterPro" id="IPR020449">
    <property type="entry name" value="Tscrpt_reg_AraC-type_HTH"/>
</dbReference>
<dbReference type="RefSeq" id="WP_231638118.1">
    <property type="nucleotide sequence ID" value="NZ_BBYR01000033.1"/>
</dbReference>
<dbReference type="InterPro" id="IPR018060">
    <property type="entry name" value="HTH_AraC"/>
</dbReference>
<keyword evidence="1" id="KW-0805">Transcription regulation</keyword>
<dbReference type="PANTHER" id="PTHR46796:SF6">
    <property type="entry name" value="ARAC SUBFAMILY"/>
    <property type="match status" value="1"/>
</dbReference>
<evidence type="ECO:0000259" key="4">
    <source>
        <dbReference type="PROSITE" id="PS01124"/>
    </source>
</evidence>
<dbReference type="Gene3D" id="1.10.10.60">
    <property type="entry name" value="Homeodomain-like"/>
    <property type="match status" value="1"/>
</dbReference>
<dbReference type="GO" id="GO:0003700">
    <property type="term" value="F:DNA-binding transcription factor activity"/>
    <property type="evidence" value="ECO:0007669"/>
    <property type="project" value="InterPro"/>
</dbReference>
<name>A0A0K8P0U9_PISS1</name>
<dbReference type="PROSITE" id="PS01124">
    <property type="entry name" value="HTH_ARAC_FAMILY_2"/>
    <property type="match status" value="1"/>
</dbReference>
<protein>
    <submittedName>
        <fullName evidence="5">Transcriptional regulator, AraC family</fullName>
    </submittedName>
</protein>
<dbReference type="Pfam" id="PF12833">
    <property type="entry name" value="HTH_18"/>
    <property type="match status" value="1"/>
</dbReference>
<dbReference type="PANTHER" id="PTHR46796">
    <property type="entry name" value="HTH-TYPE TRANSCRIPTIONAL ACTIVATOR RHAS-RELATED"/>
    <property type="match status" value="1"/>
</dbReference>
<reference evidence="5 6" key="2">
    <citation type="journal article" date="2016" name="Science">
        <title>A bacterium that degrades and assimilates poly(ethylene terephthalate).</title>
        <authorList>
            <person name="Yoshida S."/>
            <person name="Hiraga K."/>
            <person name="Takehana T."/>
            <person name="Taniguchi I."/>
            <person name="Yamaji H."/>
            <person name="Maeda Y."/>
            <person name="Toyohara K."/>
            <person name="Miyamoto K."/>
            <person name="Kimura Y."/>
            <person name="Oda K."/>
        </authorList>
    </citation>
    <scope>NUCLEOTIDE SEQUENCE [LARGE SCALE GENOMIC DNA]</scope>
    <source>
        <strain evidence="6">NBRC 110686 / TISTR 2288 / 201-F6</strain>
    </source>
</reference>
<keyword evidence="2" id="KW-0238">DNA-binding</keyword>
<accession>A0A0K8P0U9</accession>
<evidence type="ECO:0000256" key="3">
    <source>
        <dbReference type="ARBA" id="ARBA00023163"/>
    </source>
</evidence>
<dbReference type="EMBL" id="BBYR01000033">
    <property type="protein sequence ID" value="GAP36287.1"/>
    <property type="molecule type" value="Genomic_DNA"/>
</dbReference>
<gene>
    <name evidence="5" type="ORF">ISF6_2127</name>
</gene>
<dbReference type="GO" id="GO:0043565">
    <property type="term" value="F:sequence-specific DNA binding"/>
    <property type="evidence" value="ECO:0007669"/>
    <property type="project" value="InterPro"/>
</dbReference>
<organism evidence="5 6">
    <name type="scientific">Piscinibacter sakaiensis</name>
    <name type="common">Ideonella sakaiensis</name>
    <dbReference type="NCBI Taxonomy" id="1547922"/>
    <lineage>
        <taxon>Bacteria</taxon>
        <taxon>Pseudomonadati</taxon>
        <taxon>Pseudomonadota</taxon>
        <taxon>Betaproteobacteria</taxon>
        <taxon>Burkholderiales</taxon>
        <taxon>Sphaerotilaceae</taxon>
        <taxon>Piscinibacter</taxon>
    </lineage>
</organism>
<evidence type="ECO:0000256" key="2">
    <source>
        <dbReference type="ARBA" id="ARBA00023125"/>
    </source>
</evidence>
<reference evidence="6" key="1">
    <citation type="submission" date="2015-07" db="EMBL/GenBank/DDBJ databases">
        <title>Discovery of a poly(ethylene terephthalate assimilation.</title>
        <authorList>
            <person name="Yoshida S."/>
            <person name="Hiraga K."/>
            <person name="Takehana T."/>
            <person name="Taniguchi I."/>
            <person name="Yamaji H."/>
            <person name="Maeda Y."/>
            <person name="Toyohara K."/>
            <person name="Miyamoto K."/>
            <person name="Kimura Y."/>
            <person name="Oda K."/>
        </authorList>
    </citation>
    <scope>NUCLEOTIDE SEQUENCE [LARGE SCALE GENOMIC DNA]</scope>
    <source>
        <strain evidence="6">NBRC 110686 / TISTR 2288 / 201-F6</strain>
    </source>
</reference>
<sequence length="328" mass="36006">MPLPAPPLRRSSTVSTDELPVRDRAGAWGEWIDRLFSGLKSHQYGDLDFQGRMTTVHAGDVVLTRLEAQRHHVSRHPAQIRAAEVGYLKIVAPWVGCAGVGQKGREAWVTPDQWSIYDTTDSYAVANPVPVEHLIVMLPKDRLSERGLALDPLMARRLGGSGGIARVALETMRSAYRELPGMSDAAARGVGDAITQFVHLAMLDLAGHATAVTQREALRERIKRHVGEHLADPRLSVDTLALALNCSRRQLYNAFGEEPDGVAGYILRRRIEACRLAFEDPAQQRRSITDVALAHGFSSMAHFSRVFRAQLGVAPSDYRRGEVLPGGG</sequence>
<dbReference type="InterPro" id="IPR009057">
    <property type="entry name" value="Homeodomain-like_sf"/>
</dbReference>
<dbReference type="InterPro" id="IPR035418">
    <property type="entry name" value="AraC-bd_2"/>
</dbReference>
<feature type="domain" description="HTH araC/xylS-type" evidence="4">
    <location>
        <begin position="220"/>
        <end position="321"/>
    </location>
</feature>
<dbReference type="AlphaFoldDB" id="A0A0K8P0U9"/>
<evidence type="ECO:0000313" key="5">
    <source>
        <dbReference type="EMBL" id="GAP36287.1"/>
    </source>
</evidence>
<comment type="caution">
    <text evidence="5">The sequence shown here is derived from an EMBL/GenBank/DDBJ whole genome shotgun (WGS) entry which is preliminary data.</text>
</comment>
<dbReference type="PRINTS" id="PR00032">
    <property type="entry name" value="HTHARAC"/>
</dbReference>
<evidence type="ECO:0000313" key="6">
    <source>
        <dbReference type="Proteomes" id="UP000037660"/>
    </source>
</evidence>
<dbReference type="SUPFAM" id="SSF46689">
    <property type="entry name" value="Homeodomain-like"/>
    <property type="match status" value="1"/>
</dbReference>